<accession>A0ABT3JXB7</accession>
<evidence type="ECO:0000313" key="2">
    <source>
        <dbReference type="EMBL" id="MCW4473123.1"/>
    </source>
</evidence>
<organism evidence="2 3">
    <name type="scientific">Xanthomonas chitinilytica</name>
    <dbReference type="NCBI Taxonomy" id="2989819"/>
    <lineage>
        <taxon>Bacteria</taxon>
        <taxon>Pseudomonadati</taxon>
        <taxon>Pseudomonadota</taxon>
        <taxon>Gammaproteobacteria</taxon>
        <taxon>Lysobacterales</taxon>
        <taxon>Lysobacteraceae</taxon>
        <taxon>Xanthomonas</taxon>
    </lineage>
</organism>
<dbReference type="Proteomes" id="UP001209922">
    <property type="component" value="Unassembled WGS sequence"/>
</dbReference>
<sequence>MTTDDHSQLGMQKSEPPIPEGLREMLKDYPDHIERLQEALVTVMAKPSNTPPLERAIWALEGRLETFMFEARDELKLAEASGNAERIARAKEKDILMFHASSYGNWKSKNLLDYFEFPAIGASHDE</sequence>
<protein>
    <submittedName>
        <fullName evidence="2">Uncharacterized protein</fullName>
    </submittedName>
</protein>
<evidence type="ECO:0000313" key="3">
    <source>
        <dbReference type="Proteomes" id="UP001209922"/>
    </source>
</evidence>
<feature type="region of interest" description="Disordered" evidence="1">
    <location>
        <begin position="1"/>
        <end position="23"/>
    </location>
</feature>
<dbReference type="EMBL" id="JAPCHY010000009">
    <property type="protein sequence ID" value="MCW4473123.1"/>
    <property type="molecule type" value="Genomic_DNA"/>
</dbReference>
<gene>
    <name evidence="2" type="ORF">OK345_11465</name>
</gene>
<comment type="caution">
    <text evidence="2">The sequence shown here is derived from an EMBL/GenBank/DDBJ whole genome shotgun (WGS) entry which is preliminary data.</text>
</comment>
<name>A0ABT3JXB7_9XANT</name>
<proteinExistence type="predicted"/>
<dbReference type="RefSeq" id="WP_265128109.1">
    <property type="nucleotide sequence ID" value="NZ_JAPCHY010000009.1"/>
</dbReference>
<reference evidence="2 3" key="1">
    <citation type="submission" date="2022-10" db="EMBL/GenBank/DDBJ databases">
        <title>Xanthomonas sp. H13-6.</title>
        <authorList>
            <person name="Liu X."/>
            <person name="Deng Z."/>
            <person name="Jiang Y."/>
            <person name="Yu T."/>
            <person name="Ai J."/>
        </authorList>
    </citation>
    <scope>NUCLEOTIDE SEQUENCE [LARGE SCALE GENOMIC DNA]</scope>
    <source>
        <strain evidence="2 3">H13-6</strain>
    </source>
</reference>
<evidence type="ECO:0000256" key="1">
    <source>
        <dbReference type="SAM" id="MobiDB-lite"/>
    </source>
</evidence>
<keyword evidence="3" id="KW-1185">Reference proteome</keyword>